<evidence type="ECO:0000313" key="2">
    <source>
        <dbReference type="Proteomes" id="UP000828390"/>
    </source>
</evidence>
<evidence type="ECO:0000313" key="1">
    <source>
        <dbReference type="EMBL" id="KAH3719805.1"/>
    </source>
</evidence>
<sequence length="84" mass="9512">MINPTPGLCLDSQRKTFWTFSTKTNSCTRITGCFDIHDRNTWLTQVGCEKNCFKNDSVEEPQGALPLGILTSLTYDMCKDEKIC</sequence>
<protein>
    <submittedName>
        <fullName evidence="1">Uncharacterized protein</fullName>
    </submittedName>
</protein>
<dbReference type="Proteomes" id="UP000828390">
    <property type="component" value="Unassembled WGS sequence"/>
</dbReference>
<comment type="caution">
    <text evidence="1">The sequence shown here is derived from an EMBL/GenBank/DDBJ whole genome shotgun (WGS) entry which is preliminary data.</text>
</comment>
<proteinExistence type="predicted"/>
<dbReference type="AlphaFoldDB" id="A0A9D4CA47"/>
<dbReference type="InterPro" id="IPR036880">
    <property type="entry name" value="Kunitz_BPTI_sf"/>
</dbReference>
<reference evidence="1" key="2">
    <citation type="submission" date="2020-11" db="EMBL/GenBank/DDBJ databases">
        <authorList>
            <person name="McCartney M.A."/>
            <person name="Auch B."/>
            <person name="Kono T."/>
            <person name="Mallez S."/>
            <person name="Becker A."/>
            <person name="Gohl D.M."/>
            <person name="Silverstein K.A.T."/>
            <person name="Koren S."/>
            <person name="Bechman K.B."/>
            <person name="Herman A."/>
            <person name="Abrahante J.E."/>
            <person name="Garbe J."/>
        </authorList>
    </citation>
    <scope>NUCLEOTIDE SEQUENCE</scope>
    <source>
        <strain evidence="1">Duluth1</strain>
        <tissue evidence="1">Whole animal</tissue>
    </source>
</reference>
<dbReference type="EMBL" id="JAIWYP010000013">
    <property type="protein sequence ID" value="KAH3719805.1"/>
    <property type="molecule type" value="Genomic_DNA"/>
</dbReference>
<organism evidence="1 2">
    <name type="scientific">Dreissena polymorpha</name>
    <name type="common">Zebra mussel</name>
    <name type="synonym">Mytilus polymorpha</name>
    <dbReference type="NCBI Taxonomy" id="45954"/>
    <lineage>
        <taxon>Eukaryota</taxon>
        <taxon>Metazoa</taxon>
        <taxon>Spiralia</taxon>
        <taxon>Lophotrochozoa</taxon>
        <taxon>Mollusca</taxon>
        <taxon>Bivalvia</taxon>
        <taxon>Autobranchia</taxon>
        <taxon>Heteroconchia</taxon>
        <taxon>Euheterodonta</taxon>
        <taxon>Imparidentia</taxon>
        <taxon>Neoheterodontei</taxon>
        <taxon>Myida</taxon>
        <taxon>Dreissenoidea</taxon>
        <taxon>Dreissenidae</taxon>
        <taxon>Dreissena</taxon>
    </lineage>
</organism>
<dbReference type="SUPFAM" id="SSF57362">
    <property type="entry name" value="BPTI-like"/>
    <property type="match status" value="1"/>
</dbReference>
<reference evidence="1" key="1">
    <citation type="journal article" date="2019" name="bioRxiv">
        <title>The Genome of the Zebra Mussel, Dreissena polymorpha: A Resource for Invasive Species Research.</title>
        <authorList>
            <person name="McCartney M.A."/>
            <person name="Auch B."/>
            <person name="Kono T."/>
            <person name="Mallez S."/>
            <person name="Zhang Y."/>
            <person name="Obille A."/>
            <person name="Becker A."/>
            <person name="Abrahante J.E."/>
            <person name="Garbe J."/>
            <person name="Badalamenti J.P."/>
            <person name="Herman A."/>
            <person name="Mangelson H."/>
            <person name="Liachko I."/>
            <person name="Sullivan S."/>
            <person name="Sone E.D."/>
            <person name="Koren S."/>
            <person name="Silverstein K.A.T."/>
            <person name="Beckman K.B."/>
            <person name="Gohl D.M."/>
        </authorList>
    </citation>
    <scope>NUCLEOTIDE SEQUENCE</scope>
    <source>
        <strain evidence="1">Duluth1</strain>
        <tissue evidence="1">Whole animal</tissue>
    </source>
</reference>
<keyword evidence="2" id="KW-1185">Reference proteome</keyword>
<dbReference type="GO" id="GO:0004867">
    <property type="term" value="F:serine-type endopeptidase inhibitor activity"/>
    <property type="evidence" value="ECO:0007669"/>
    <property type="project" value="InterPro"/>
</dbReference>
<accession>A0A9D4CA47</accession>
<name>A0A9D4CA47_DREPO</name>
<gene>
    <name evidence="1" type="ORF">DPMN_062680</name>
</gene>